<dbReference type="PANTHER" id="PTHR33198">
    <property type="entry name" value="ANK_REP_REGION DOMAIN-CONTAINING PROTEIN-RELATED"/>
    <property type="match status" value="1"/>
</dbReference>
<evidence type="ECO:0000313" key="1">
    <source>
        <dbReference type="EMBL" id="KAK2716052.1"/>
    </source>
</evidence>
<name>A0AA88L473_ARTSF</name>
<keyword evidence="2" id="KW-1185">Reference proteome</keyword>
<dbReference type="Proteomes" id="UP001187531">
    <property type="component" value="Unassembled WGS sequence"/>
</dbReference>
<organism evidence="1 2">
    <name type="scientific">Artemia franciscana</name>
    <name type="common">Brine shrimp</name>
    <name type="synonym">Artemia sanfranciscana</name>
    <dbReference type="NCBI Taxonomy" id="6661"/>
    <lineage>
        <taxon>Eukaryota</taxon>
        <taxon>Metazoa</taxon>
        <taxon>Ecdysozoa</taxon>
        <taxon>Arthropoda</taxon>
        <taxon>Crustacea</taxon>
        <taxon>Branchiopoda</taxon>
        <taxon>Anostraca</taxon>
        <taxon>Artemiidae</taxon>
        <taxon>Artemia</taxon>
    </lineage>
</organism>
<gene>
    <name evidence="1" type="ORF">QYM36_010582</name>
</gene>
<proteinExistence type="predicted"/>
<dbReference type="EMBL" id="JAVRJZ010000012">
    <property type="protein sequence ID" value="KAK2716052.1"/>
    <property type="molecule type" value="Genomic_DNA"/>
</dbReference>
<evidence type="ECO:0000313" key="2">
    <source>
        <dbReference type="Proteomes" id="UP001187531"/>
    </source>
</evidence>
<dbReference type="PANTHER" id="PTHR33198:SF20">
    <property type="entry name" value="RETROTRANSPOSON GAG DOMAIN-CONTAINING PROTEIN"/>
    <property type="match status" value="1"/>
</dbReference>
<reference evidence="1" key="1">
    <citation type="submission" date="2023-07" db="EMBL/GenBank/DDBJ databases">
        <title>Chromosome-level genome assembly of Artemia franciscana.</title>
        <authorList>
            <person name="Jo E."/>
        </authorList>
    </citation>
    <scope>NUCLEOTIDE SEQUENCE</scope>
    <source>
        <tissue evidence="1">Whole body</tissue>
    </source>
</reference>
<sequence>MDSVHCSTPTINWNSQNLKHAWKRFKQHAKFMFSGPLSGKAETVKCSYLLLWVGEKSRDIFNTFTIAHSEQNVSAYLAKFDTYVKPVANPIFARYKFNKKNQDAVETVEQHVTSLKILTKDCSFGNSEDGMVRDRLLFGI</sequence>
<accession>A0AA88L473</accession>
<comment type="caution">
    <text evidence="1">The sequence shown here is derived from an EMBL/GenBank/DDBJ whole genome shotgun (WGS) entry which is preliminary data.</text>
</comment>
<dbReference type="AlphaFoldDB" id="A0AA88L473"/>
<protein>
    <submittedName>
        <fullName evidence="1">Uncharacterized protein</fullName>
    </submittedName>
</protein>